<dbReference type="SMART" id="SM00421">
    <property type="entry name" value="HTH_LUXR"/>
    <property type="match status" value="1"/>
</dbReference>
<dbReference type="GO" id="GO:0006355">
    <property type="term" value="P:regulation of DNA-templated transcription"/>
    <property type="evidence" value="ECO:0007669"/>
    <property type="project" value="InterPro"/>
</dbReference>
<feature type="domain" description="HTH luxR-type" evidence="2">
    <location>
        <begin position="138"/>
        <end position="195"/>
    </location>
</feature>
<dbReference type="InterPro" id="IPR036388">
    <property type="entry name" value="WH-like_DNA-bd_sf"/>
</dbReference>
<dbReference type="EMBL" id="ATDT01000010">
    <property type="protein sequence ID" value="EPF17741.1"/>
    <property type="molecule type" value="Genomic_DNA"/>
</dbReference>
<name>S3IZ16_9ENTR</name>
<accession>S3IZ16</accession>
<dbReference type="Proteomes" id="UP000014585">
    <property type="component" value="Unassembled WGS sequence"/>
</dbReference>
<dbReference type="AlphaFoldDB" id="S3IZ16"/>
<keyword evidence="1" id="KW-0238">DNA-binding</keyword>
<dbReference type="RefSeq" id="WP_016536032.1">
    <property type="nucleotide sequence ID" value="NZ_KE161030.1"/>
</dbReference>
<proteinExistence type="predicted"/>
<protein>
    <submittedName>
        <fullName evidence="3">Transcriptional regulator, LuxR family</fullName>
    </submittedName>
</protein>
<dbReference type="InterPro" id="IPR000792">
    <property type="entry name" value="Tscrpt_reg_LuxR_C"/>
</dbReference>
<reference evidence="3 4" key="1">
    <citation type="submission" date="2013-04" db="EMBL/GenBank/DDBJ databases">
        <authorList>
            <person name="Weinstock G."/>
            <person name="Sodergren E."/>
            <person name="Lobos E.A."/>
            <person name="Fulton L."/>
            <person name="Fulton R."/>
            <person name="Courtney L."/>
            <person name="Fronick C."/>
            <person name="O'Laughlin M."/>
            <person name="Godfrey J."/>
            <person name="Wilson R.M."/>
            <person name="Miner T."/>
            <person name="Farmer C."/>
            <person name="Delehaunty K."/>
            <person name="Cordes M."/>
            <person name="Minx P."/>
            <person name="Tomlinson C."/>
            <person name="Chen J."/>
            <person name="Wollam A."/>
            <person name="Pepin K.H."/>
            <person name="Palsikar V.B."/>
            <person name="Zhang X."/>
            <person name="Suruliraj S."/>
            <person name="Perna N.T."/>
            <person name="Plunkett G."/>
            <person name="Warren W."/>
            <person name="Mitreva M."/>
            <person name="Mardis E.R."/>
            <person name="Wilson R.K."/>
        </authorList>
    </citation>
    <scope>NUCLEOTIDE SEQUENCE [LARGE SCALE GENOMIC DNA]</scope>
    <source>
        <strain evidence="3 4">DSM 4568</strain>
    </source>
</reference>
<gene>
    <name evidence="3" type="ORF">HMPREF0201_01721</name>
</gene>
<sequence length="238" mass="26728">MCEHKGSILSPAGQANVVIWGEYAAATGIRFILEELYPNETIAYVSSPDEIKDEIGLNTRLLIGVGQSLLHGLHAILDTAMKYPKVTQLLITAAQGQLLTLLAPGIPVLQIKSPINEVVAFLKKRPLGRNSSPINEGFLRLTQRQQEVFYLLIYGKDTATIGRYLGMSVKVVSNTKMMIMKKMNIEHRGEMLILCSMLSRLPQQQWRQLVKYRVSPLSIYKTTIKHFNNHSLYSEMSA</sequence>
<dbReference type="STRING" id="566551.HMPREF0201_01721"/>
<dbReference type="PATRIC" id="fig|566551.4.peg.1590"/>
<organism evidence="3 4">
    <name type="scientific">Cedecea davisae DSM 4568</name>
    <dbReference type="NCBI Taxonomy" id="566551"/>
    <lineage>
        <taxon>Bacteria</taxon>
        <taxon>Pseudomonadati</taxon>
        <taxon>Pseudomonadota</taxon>
        <taxon>Gammaproteobacteria</taxon>
        <taxon>Enterobacterales</taxon>
        <taxon>Enterobacteriaceae</taxon>
        <taxon>Cedecea</taxon>
    </lineage>
</organism>
<dbReference type="Pfam" id="PF00196">
    <property type="entry name" value="GerE"/>
    <property type="match status" value="1"/>
</dbReference>
<evidence type="ECO:0000313" key="4">
    <source>
        <dbReference type="Proteomes" id="UP000014585"/>
    </source>
</evidence>
<evidence type="ECO:0000259" key="2">
    <source>
        <dbReference type="SMART" id="SM00421"/>
    </source>
</evidence>
<evidence type="ECO:0000256" key="1">
    <source>
        <dbReference type="ARBA" id="ARBA00023125"/>
    </source>
</evidence>
<dbReference type="InterPro" id="IPR016032">
    <property type="entry name" value="Sig_transdc_resp-reg_C-effctor"/>
</dbReference>
<comment type="caution">
    <text evidence="3">The sequence shown here is derived from an EMBL/GenBank/DDBJ whole genome shotgun (WGS) entry which is preliminary data.</text>
</comment>
<dbReference type="GO" id="GO:0003677">
    <property type="term" value="F:DNA binding"/>
    <property type="evidence" value="ECO:0007669"/>
    <property type="project" value="UniProtKB-KW"/>
</dbReference>
<dbReference type="Gene3D" id="1.10.10.10">
    <property type="entry name" value="Winged helix-like DNA-binding domain superfamily/Winged helix DNA-binding domain"/>
    <property type="match status" value="1"/>
</dbReference>
<dbReference type="SUPFAM" id="SSF46894">
    <property type="entry name" value="C-terminal effector domain of the bipartite response regulators"/>
    <property type="match status" value="1"/>
</dbReference>
<evidence type="ECO:0000313" key="3">
    <source>
        <dbReference type="EMBL" id="EPF17741.1"/>
    </source>
</evidence>
<dbReference type="HOGENOM" id="CLU_1164217_0_0_6"/>